<name>A0A835AL64_9POAL</name>
<sequence length="440" mass="49465">METEPSDPPAAAAAACPRWVMLSRHSDRRAIADDAKATSAASHTSSGHLLHVSFPLTSPPPACSTLYHDWPHIADPAARIQGPQIFASHGDCLLLDVTSGDPDRWRDTVVTDYFLYEAAAGARPPALLLLPTCFIPMIFERKKKHDDEDQDPSPLWSDYTGILRRRDGEVVVARLEVPKATPRRTAELCVLDTGRLKWEIDQEVPIIHGESTARQAQELTQWWKTDEAVPVGDRFLCFVDYLRGFLLCDMAATAAAQELRYVPLPLEESPNRFPGFYDDERPTTQMFRNLAAVRATAVRFVSVDRRCCCGGHGVSTCERGKFLFKVTTWTLSLTADDDEPPATWVMDSELECEELWAMPGYGSVPRTERLTFPVVRCDDPDVVCFVVHSPYRNGITMGPEDRKVWVLEIDMRSKELRSVTVYDNSDRQAEYQVAAQLKCF</sequence>
<evidence type="ECO:0000313" key="2">
    <source>
        <dbReference type="EMBL" id="KAF8663805.1"/>
    </source>
</evidence>
<protein>
    <recommendedName>
        <fullName evidence="1">DUF1618 domain-containing protein</fullName>
    </recommendedName>
</protein>
<accession>A0A835AL64</accession>
<reference evidence="2" key="1">
    <citation type="submission" date="2020-07" db="EMBL/GenBank/DDBJ databases">
        <title>Genome sequence and genetic diversity analysis of an under-domesticated orphan crop, white fonio (Digitaria exilis).</title>
        <authorList>
            <person name="Bennetzen J.L."/>
            <person name="Chen S."/>
            <person name="Ma X."/>
            <person name="Wang X."/>
            <person name="Yssel A.E.J."/>
            <person name="Chaluvadi S.R."/>
            <person name="Johnson M."/>
            <person name="Gangashetty P."/>
            <person name="Hamidou F."/>
            <person name="Sanogo M.D."/>
            <person name="Zwaenepoel A."/>
            <person name="Wallace J."/>
            <person name="Van De Peer Y."/>
            <person name="Van Deynze A."/>
        </authorList>
    </citation>
    <scope>NUCLEOTIDE SEQUENCE</scope>
    <source>
        <tissue evidence="2">Leaves</tissue>
    </source>
</reference>
<organism evidence="2 3">
    <name type="scientific">Digitaria exilis</name>
    <dbReference type="NCBI Taxonomy" id="1010633"/>
    <lineage>
        <taxon>Eukaryota</taxon>
        <taxon>Viridiplantae</taxon>
        <taxon>Streptophyta</taxon>
        <taxon>Embryophyta</taxon>
        <taxon>Tracheophyta</taxon>
        <taxon>Spermatophyta</taxon>
        <taxon>Magnoliopsida</taxon>
        <taxon>Liliopsida</taxon>
        <taxon>Poales</taxon>
        <taxon>Poaceae</taxon>
        <taxon>PACMAD clade</taxon>
        <taxon>Panicoideae</taxon>
        <taxon>Panicodae</taxon>
        <taxon>Paniceae</taxon>
        <taxon>Anthephorinae</taxon>
        <taxon>Digitaria</taxon>
    </lineage>
</organism>
<dbReference type="EMBL" id="JACEFO010002359">
    <property type="protein sequence ID" value="KAF8663805.1"/>
    <property type="molecule type" value="Genomic_DNA"/>
</dbReference>
<evidence type="ECO:0000313" key="3">
    <source>
        <dbReference type="Proteomes" id="UP000636709"/>
    </source>
</evidence>
<dbReference type="PANTHER" id="PTHR33074">
    <property type="entry name" value="EXPRESSED PROTEIN-RELATED"/>
    <property type="match status" value="1"/>
</dbReference>
<gene>
    <name evidence="2" type="ORF">HU200_055136</name>
</gene>
<feature type="domain" description="DUF1618" evidence="1">
    <location>
        <begin position="239"/>
        <end position="384"/>
    </location>
</feature>
<dbReference type="InterPro" id="IPR011676">
    <property type="entry name" value="DUF1618"/>
</dbReference>
<comment type="caution">
    <text evidence="2">The sequence shown here is derived from an EMBL/GenBank/DDBJ whole genome shotgun (WGS) entry which is preliminary data.</text>
</comment>
<dbReference type="AlphaFoldDB" id="A0A835AL64"/>
<dbReference type="PANTHER" id="PTHR33074:SF129">
    <property type="entry name" value="DUF1618 DOMAIN-CONTAINING PROTEIN"/>
    <property type="match status" value="1"/>
</dbReference>
<dbReference type="Proteomes" id="UP000636709">
    <property type="component" value="Unassembled WGS sequence"/>
</dbReference>
<proteinExistence type="predicted"/>
<dbReference type="Gramene" id="Dexi5B01G0028250.1">
    <property type="protein sequence ID" value="Dexi5B01G0028250.1:cds"/>
    <property type="gene ID" value="Dexi5B01G0028250"/>
</dbReference>
<keyword evidence="3" id="KW-1185">Reference proteome</keyword>
<dbReference type="OrthoDB" id="693495at2759"/>
<evidence type="ECO:0000259" key="1">
    <source>
        <dbReference type="Pfam" id="PF07762"/>
    </source>
</evidence>
<dbReference type="Pfam" id="PF07762">
    <property type="entry name" value="DUF1618"/>
    <property type="match status" value="1"/>
</dbReference>